<dbReference type="PANTHER" id="PTHR44167:SF24">
    <property type="entry name" value="SERINE_THREONINE-PROTEIN KINASE CHK2"/>
    <property type="match status" value="1"/>
</dbReference>
<reference evidence="2" key="1">
    <citation type="submission" date="2020-01" db="EMBL/GenBank/DDBJ databases">
        <authorList>
            <consortium name="DOE Joint Genome Institute"/>
            <person name="Haridas S."/>
            <person name="Albert R."/>
            <person name="Binder M."/>
            <person name="Bloem J."/>
            <person name="Labutti K."/>
            <person name="Salamov A."/>
            <person name="Andreopoulos B."/>
            <person name="Baker S.E."/>
            <person name="Barry K."/>
            <person name="Bills G."/>
            <person name="Bluhm B.H."/>
            <person name="Cannon C."/>
            <person name="Castanera R."/>
            <person name="Culley D.E."/>
            <person name="Daum C."/>
            <person name="Ezra D."/>
            <person name="Gonzalez J.B."/>
            <person name="Henrissat B."/>
            <person name="Kuo A."/>
            <person name="Liang C."/>
            <person name="Lipzen A."/>
            <person name="Lutzoni F."/>
            <person name="Magnuson J."/>
            <person name="Mondo S."/>
            <person name="Nolan M."/>
            <person name="Ohm R."/>
            <person name="Pangilinan J."/>
            <person name="Park H.-J."/>
            <person name="Ramirez L."/>
            <person name="Alfaro M."/>
            <person name="Sun H."/>
            <person name="Tritt A."/>
            <person name="Yoshinaga Y."/>
            <person name="Zwiers L.-H."/>
            <person name="Turgeon B.G."/>
            <person name="Goodwin S.B."/>
            <person name="Spatafora J.W."/>
            <person name="Crous P.W."/>
            <person name="Grigoriev I.V."/>
        </authorList>
    </citation>
    <scope>NUCLEOTIDE SEQUENCE</scope>
    <source>
        <strain evidence="2">CBS 394.84</strain>
    </source>
</reference>
<keyword evidence="3" id="KW-1185">Reference proteome</keyword>
<dbReference type="Proteomes" id="UP000800039">
    <property type="component" value="Unassembled WGS sequence"/>
</dbReference>
<dbReference type="SUPFAM" id="SSF56112">
    <property type="entry name" value="Protein kinase-like (PK-like)"/>
    <property type="match status" value="1"/>
</dbReference>
<gene>
    <name evidence="2" type="ORF">K460DRAFT_381139</name>
</gene>
<evidence type="ECO:0000313" key="3">
    <source>
        <dbReference type="Proteomes" id="UP000800039"/>
    </source>
</evidence>
<proteinExistence type="predicted"/>
<dbReference type="InterPro" id="IPR008271">
    <property type="entry name" value="Ser/Thr_kinase_AS"/>
</dbReference>
<protein>
    <submittedName>
        <fullName evidence="2">Kinase-like protein</fullName>
    </submittedName>
</protein>
<name>A0A9P4L3Y6_9PLEO</name>
<dbReference type="EMBL" id="ML976620">
    <property type="protein sequence ID" value="KAF1840293.1"/>
    <property type="molecule type" value="Genomic_DNA"/>
</dbReference>
<keyword evidence="2" id="KW-0808">Transferase</keyword>
<dbReference type="SMART" id="SM00220">
    <property type="entry name" value="S_TKc"/>
    <property type="match status" value="1"/>
</dbReference>
<keyword evidence="2" id="KW-0418">Kinase</keyword>
<dbReference type="RefSeq" id="XP_040782856.1">
    <property type="nucleotide sequence ID" value="XM_040935324.1"/>
</dbReference>
<dbReference type="InterPro" id="IPR011009">
    <property type="entry name" value="Kinase-like_dom_sf"/>
</dbReference>
<dbReference type="GO" id="GO:0005634">
    <property type="term" value="C:nucleus"/>
    <property type="evidence" value="ECO:0007669"/>
    <property type="project" value="TreeGrafter"/>
</dbReference>
<dbReference type="GeneID" id="63852575"/>
<dbReference type="PROSITE" id="PS50011">
    <property type="entry name" value="PROTEIN_KINASE_DOM"/>
    <property type="match status" value="1"/>
</dbReference>
<dbReference type="Pfam" id="PF00069">
    <property type="entry name" value="Pkinase"/>
    <property type="match status" value="1"/>
</dbReference>
<dbReference type="Gene3D" id="1.10.510.10">
    <property type="entry name" value="Transferase(Phosphotransferase) domain 1"/>
    <property type="match status" value="1"/>
</dbReference>
<dbReference type="GO" id="GO:0004674">
    <property type="term" value="F:protein serine/threonine kinase activity"/>
    <property type="evidence" value="ECO:0007669"/>
    <property type="project" value="TreeGrafter"/>
</dbReference>
<evidence type="ECO:0000313" key="2">
    <source>
        <dbReference type="EMBL" id="KAF1840293.1"/>
    </source>
</evidence>
<comment type="caution">
    <text evidence="2">The sequence shown here is derived from an EMBL/GenBank/DDBJ whole genome shotgun (WGS) entry which is preliminary data.</text>
</comment>
<dbReference type="PANTHER" id="PTHR44167">
    <property type="entry name" value="OVARIAN-SPECIFIC SERINE/THREONINE-PROTEIN KINASE LOK-RELATED"/>
    <property type="match status" value="1"/>
</dbReference>
<dbReference type="GO" id="GO:0005524">
    <property type="term" value="F:ATP binding"/>
    <property type="evidence" value="ECO:0007669"/>
    <property type="project" value="InterPro"/>
</dbReference>
<dbReference type="OrthoDB" id="4062651at2759"/>
<accession>A0A9P4L3Y6</accession>
<dbReference type="InterPro" id="IPR000719">
    <property type="entry name" value="Prot_kinase_dom"/>
</dbReference>
<dbReference type="AlphaFoldDB" id="A0A9P4L3Y6"/>
<sequence length="319" mass="36338">MSQIQESYTGQSGILYTTQEVLQEDETPPRRVCSSHDNAGRKYILKYIPEVNYSYLEKEIYGRLREDAKNVRIIEDAIPDKSMFVFKYFRSHFLGLVQQKNLPLDVTKTILKQALLGIAEMHDKEIVHSDIKADNILVDWEDGRGEIAIDQVKIADLEDAAYVPPNTAIVGKQAGNYMWRSPEAHASGPIGKPSDIFSFAIVMIYALSKRIIFHVTDEELDGGKLERIAIVIERQMSFFGEWQSTNEFIGDHLAPDNPYGQVFLITRDGFGLGTPRNPFRLSNSFDDDFKDLVVNMTDFNPAKRITAREALQHKWFNGV</sequence>
<organism evidence="2 3">
    <name type="scientific">Cucurbitaria berberidis CBS 394.84</name>
    <dbReference type="NCBI Taxonomy" id="1168544"/>
    <lineage>
        <taxon>Eukaryota</taxon>
        <taxon>Fungi</taxon>
        <taxon>Dikarya</taxon>
        <taxon>Ascomycota</taxon>
        <taxon>Pezizomycotina</taxon>
        <taxon>Dothideomycetes</taxon>
        <taxon>Pleosporomycetidae</taxon>
        <taxon>Pleosporales</taxon>
        <taxon>Pleosporineae</taxon>
        <taxon>Cucurbitariaceae</taxon>
        <taxon>Cucurbitaria</taxon>
    </lineage>
</organism>
<evidence type="ECO:0000259" key="1">
    <source>
        <dbReference type="PROSITE" id="PS50011"/>
    </source>
</evidence>
<feature type="domain" description="Protein kinase" evidence="1">
    <location>
        <begin position="1"/>
        <end position="316"/>
    </location>
</feature>
<dbReference type="PROSITE" id="PS00108">
    <property type="entry name" value="PROTEIN_KINASE_ST"/>
    <property type="match status" value="1"/>
</dbReference>
<dbReference type="GO" id="GO:0044773">
    <property type="term" value="P:mitotic DNA damage checkpoint signaling"/>
    <property type="evidence" value="ECO:0007669"/>
    <property type="project" value="TreeGrafter"/>
</dbReference>